<keyword evidence="1" id="KW-0472">Membrane</keyword>
<keyword evidence="3" id="KW-1185">Reference proteome</keyword>
<protein>
    <submittedName>
        <fullName evidence="2">Uncharacterized protein</fullName>
    </submittedName>
</protein>
<evidence type="ECO:0000256" key="1">
    <source>
        <dbReference type="SAM" id="Phobius"/>
    </source>
</evidence>
<feature type="transmembrane region" description="Helical" evidence="1">
    <location>
        <begin position="33"/>
        <end position="54"/>
    </location>
</feature>
<comment type="caution">
    <text evidence="2">The sequence shown here is derived from an EMBL/GenBank/DDBJ whole genome shotgun (WGS) entry which is preliminary data.</text>
</comment>
<name>A0A5N5NF19_9ROSI</name>
<dbReference type="EMBL" id="VDCV01000003">
    <property type="protein sequence ID" value="KAB5565036.1"/>
    <property type="molecule type" value="Genomic_DNA"/>
</dbReference>
<evidence type="ECO:0000313" key="3">
    <source>
        <dbReference type="Proteomes" id="UP000326939"/>
    </source>
</evidence>
<keyword evidence="1" id="KW-1133">Transmembrane helix</keyword>
<gene>
    <name evidence="2" type="ORF">DKX38_005090</name>
</gene>
<dbReference type="Proteomes" id="UP000326939">
    <property type="component" value="Chromosome 3"/>
</dbReference>
<feature type="transmembrane region" description="Helical" evidence="1">
    <location>
        <begin position="7"/>
        <end position="27"/>
    </location>
</feature>
<reference evidence="3" key="1">
    <citation type="journal article" date="2019" name="Gigascience">
        <title>De novo genome assembly of the endangered Acer yangbiense, a plant species with extremely small populations endemic to Yunnan Province, China.</title>
        <authorList>
            <person name="Yang J."/>
            <person name="Wariss H.M."/>
            <person name="Tao L."/>
            <person name="Zhang R."/>
            <person name="Yun Q."/>
            <person name="Hollingsworth P."/>
            <person name="Dao Z."/>
            <person name="Luo G."/>
            <person name="Guo H."/>
            <person name="Ma Y."/>
            <person name="Sun W."/>
        </authorList>
    </citation>
    <scope>NUCLEOTIDE SEQUENCE [LARGE SCALE GENOMIC DNA]</scope>
    <source>
        <strain evidence="3">cv. br00</strain>
    </source>
</reference>
<keyword evidence="1" id="KW-0812">Transmembrane</keyword>
<dbReference type="PANTHER" id="PTHR38928">
    <property type="entry name" value="ARGOS7"/>
    <property type="match status" value="1"/>
</dbReference>
<accession>A0A5N5NF19</accession>
<organism evidence="2 3">
    <name type="scientific">Salix brachista</name>
    <dbReference type="NCBI Taxonomy" id="2182728"/>
    <lineage>
        <taxon>Eukaryota</taxon>
        <taxon>Viridiplantae</taxon>
        <taxon>Streptophyta</taxon>
        <taxon>Embryophyta</taxon>
        <taxon>Tracheophyta</taxon>
        <taxon>Spermatophyta</taxon>
        <taxon>Magnoliopsida</taxon>
        <taxon>eudicotyledons</taxon>
        <taxon>Gunneridae</taxon>
        <taxon>Pentapetalae</taxon>
        <taxon>rosids</taxon>
        <taxon>fabids</taxon>
        <taxon>Malpighiales</taxon>
        <taxon>Salicaceae</taxon>
        <taxon>Saliceae</taxon>
        <taxon>Salix</taxon>
    </lineage>
</organism>
<sequence length="110" mass="11994">MVRCFSIVSVVILTALAASMVVFPLLLPTLPPPPLMLLFFPVGIMAALMFLAFYPSDAAAYVAPDTVIKLFIDLVEKARPHLHKPLAMLLSISSVIDIPGTTWLNLVMED</sequence>
<evidence type="ECO:0000313" key="2">
    <source>
        <dbReference type="EMBL" id="KAB5565036.1"/>
    </source>
</evidence>
<dbReference type="PANTHER" id="PTHR38928:SF9">
    <property type="entry name" value="TRANSMEMBRANE PROTEIN"/>
    <property type="match status" value="1"/>
</dbReference>
<dbReference type="AlphaFoldDB" id="A0A5N5NF19"/>
<proteinExistence type="predicted"/>